<evidence type="ECO:0000259" key="3">
    <source>
        <dbReference type="SMART" id="SM00278"/>
    </source>
</evidence>
<dbReference type="SMART" id="SM00278">
    <property type="entry name" value="HhH1"/>
    <property type="match status" value="2"/>
</dbReference>
<feature type="region of interest" description="Disordered" evidence="1">
    <location>
        <begin position="22"/>
        <end position="103"/>
    </location>
</feature>
<organism evidence="4 5">
    <name type="scientific">Auraticoccus cholistanensis</name>
    <dbReference type="NCBI Taxonomy" id="2656650"/>
    <lineage>
        <taxon>Bacteria</taxon>
        <taxon>Bacillati</taxon>
        <taxon>Actinomycetota</taxon>
        <taxon>Actinomycetes</taxon>
        <taxon>Propionibacteriales</taxon>
        <taxon>Propionibacteriaceae</taxon>
        <taxon>Auraticoccus</taxon>
    </lineage>
</organism>
<dbReference type="EMBL" id="WPCU01000010">
    <property type="protein sequence ID" value="MVA77576.1"/>
    <property type="molecule type" value="Genomic_DNA"/>
</dbReference>
<dbReference type="GO" id="GO:0015628">
    <property type="term" value="P:protein secretion by the type II secretion system"/>
    <property type="evidence" value="ECO:0007669"/>
    <property type="project" value="TreeGrafter"/>
</dbReference>
<dbReference type="RefSeq" id="WP_156611839.1">
    <property type="nucleotide sequence ID" value="NZ_WPCU01000010.1"/>
</dbReference>
<dbReference type="InterPro" id="IPR019554">
    <property type="entry name" value="Soluble_ligand-bd"/>
</dbReference>
<evidence type="ECO:0000256" key="2">
    <source>
        <dbReference type="SAM" id="Phobius"/>
    </source>
</evidence>
<dbReference type="InterPro" id="IPR010994">
    <property type="entry name" value="RuvA_2-like"/>
</dbReference>
<proteinExistence type="predicted"/>
<feature type="region of interest" description="Disordered" evidence="1">
    <location>
        <begin position="243"/>
        <end position="265"/>
    </location>
</feature>
<dbReference type="PANTHER" id="PTHR21180">
    <property type="entry name" value="ENDONUCLEASE/EXONUCLEASE/PHOSPHATASE FAMILY DOMAIN-CONTAINING PROTEIN 1"/>
    <property type="match status" value="1"/>
</dbReference>
<feature type="transmembrane region" description="Helical" evidence="2">
    <location>
        <begin position="120"/>
        <end position="139"/>
    </location>
</feature>
<dbReference type="InterPro" id="IPR051675">
    <property type="entry name" value="Endo/Exo/Phosphatase_dom_1"/>
</dbReference>
<evidence type="ECO:0000313" key="4">
    <source>
        <dbReference type="EMBL" id="MVA77576.1"/>
    </source>
</evidence>
<dbReference type="Pfam" id="PF12836">
    <property type="entry name" value="HHH_3"/>
    <property type="match status" value="1"/>
</dbReference>
<feature type="compositionally biased region" description="Basic and acidic residues" evidence="1">
    <location>
        <begin position="64"/>
        <end position="90"/>
    </location>
</feature>
<gene>
    <name evidence="4" type="ORF">GC722_16350</name>
</gene>
<dbReference type="SUPFAM" id="SSF47781">
    <property type="entry name" value="RuvA domain 2-like"/>
    <property type="match status" value="1"/>
</dbReference>
<feature type="domain" description="Helix-hairpin-helix DNA-binding motif class 1" evidence="3">
    <location>
        <begin position="276"/>
        <end position="295"/>
    </location>
</feature>
<dbReference type="GO" id="GO:0006281">
    <property type="term" value="P:DNA repair"/>
    <property type="evidence" value="ECO:0007669"/>
    <property type="project" value="InterPro"/>
</dbReference>
<reference evidence="4 5" key="1">
    <citation type="submission" date="2019-12" db="EMBL/GenBank/DDBJ databases">
        <title>Auraticoccus cholistani sp. nov., an actinomycete isolated from soil of Cholistan desert.</title>
        <authorList>
            <person name="Cheema M.T."/>
        </authorList>
    </citation>
    <scope>NUCLEOTIDE SEQUENCE [LARGE SCALE GENOMIC DNA]</scope>
    <source>
        <strain evidence="4 5">F435</strain>
    </source>
</reference>
<evidence type="ECO:0000256" key="1">
    <source>
        <dbReference type="SAM" id="MobiDB-lite"/>
    </source>
</evidence>
<keyword evidence="5" id="KW-1185">Reference proteome</keyword>
<dbReference type="Proteomes" id="UP000435304">
    <property type="component" value="Unassembled WGS sequence"/>
</dbReference>
<dbReference type="PANTHER" id="PTHR21180:SF32">
    <property type="entry name" value="ENDONUCLEASE_EXONUCLEASE_PHOSPHATASE FAMILY DOMAIN-CONTAINING PROTEIN 1"/>
    <property type="match status" value="1"/>
</dbReference>
<dbReference type="GO" id="GO:0003677">
    <property type="term" value="F:DNA binding"/>
    <property type="evidence" value="ECO:0007669"/>
    <property type="project" value="InterPro"/>
</dbReference>
<dbReference type="Gene3D" id="3.10.560.10">
    <property type="entry name" value="Outer membrane lipoprotein wza domain like"/>
    <property type="match status" value="1"/>
</dbReference>
<comment type="caution">
    <text evidence="4">The sequence shown here is derived from an EMBL/GenBank/DDBJ whole genome shotgun (WGS) entry which is preliminary data.</text>
</comment>
<keyword evidence="2" id="KW-0812">Transmembrane</keyword>
<protein>
    <recommendedName>
        <fullName evidence="3">Helix-hairpin-helix DNA-binding motif class 1 domain-containing protein</fullName>
    </recommendedName>
</protein>
<keyword evidence="2" id="KW-1133">Transmembrane helix</keyword>
<dbReference type="Gene3D" id="1.10.150.320">
    <property type="entry name" value="Photosystem II 12 kDa extrinsic protein"/>
    <property type="match status" value="1"/>
</dbReference>
<accession>A0A6A9V1T8</accession>
<feature type="domain" description="Helix-hairpin-helix DNA-binding motif class 1" evidence="3">
    <location>
        <begin position="305"/>
        <end position="324"/>
    </location>
</feature>
<sequence>MGSTPAPSARSEYVQARLDAILARAGTPPPPVEAVEQSPTVLAARRRAGAPLLEQGLGEPRRRHSDEPRRREPDEPRRRQPDEPRRRQPDEGGLVGAAAAPAAPDRAVTLRVPQLSRRHLGVLAAVLALAVAFSAFLLLRARADSQPVALAASATAVVPTPAAPAGPGSATPTGSPEPVLLVHVLGAVAEPGVVELPAGSRVVDALEAAGGLTEQARPGELNLAQVLTDGQQVLVSDDDAASTVRGADGAAGGPAAPGGEPAGPASQLDLNTATLAQLEELPGVGPVTAQKILDRRAEGRFTRVEELQEVPGIGPKTYAEVAPHVRV</sequence>
<dbReference type="InterPro" id="IPR003583">
    <property type="entry name" value="Hlx-hairpin-Hlx_DNA-bd_motif"/>
</dbReference>
<dbReference type="Pfam" id="PF10531">
    <property type="entry name" value="SLBB"/>
    <property type="match status" value="1"/>
</dbReference>
<dbReference type="AlphaFoldDB" id="A0A6A9V1T8"/>
<dbReference type="GO" id="GO:0015627">
    <property type="term" value="C:type II protein secretion system complex"/>
    <property type="evidence" value="ECO:0007669"/>
    <property type="project" value="TreeGrafter"/>
</dbReference>
<evidence type="ECO:0000313" key="5">
    <source>
        <dbReference type="Proteomes" id="UP000435304"/>
    </source>
</evidence>
<name>A0A6A9V1T8_9ACTN</name>
<keyword evidence="2" id="KW-0472">Membrane</keyword>